<feature type="transmembrane region" description="Helical" evidence="18">
    <location>
        <begin position="289"/>
        <end position="312"/>
    </location>
</feature>
<keyword evidence="11 17" id="KW-0675">Receptor</keyword>
<dbReference type="PRINTS" id="PR00425">
    <property type="entry name" value="BRADYKININR"/>
</dbReference>
<feature type="transmembrane region" description="Helical" evidence="18">
    <location>
        <begin position="70"/>
        <end position="93"/>
    </location>
</feature>
<dbReference type="GO" id="GO:0007204">
    <property type="term" value="P:positive regulation of cytosolic calcium ion concentration"/>
    <property type="evidence" value="ECO:0007669"/>
    <property type="project" value="TreeGrafter"/>
</dbReference>
<evidence type="ECO:0000256" key="4">
    <source>
        <dbReference type="ARBA" id="ARBA00022553"/>
    </source>
</evidence>
<dbReference type="GO" id="GO:0016493">
    <property type="term" value="F:C-C chemokine receptor activity"/>
    <property type="evidence" value="ECO:0007669"/>
    <property type="project" value="TreeGrafter"/>
</dbReference>
<evidence type="ECO:0000256" key="8">
    <source>
        <dbReference type="ARBA" id="ARBA00023136"/>
    </source>
</evidence>
<keyword evidence="8 18" id="KW-0472">Membrane</keyword>
<evidence type="ECO:0000256" key="6">
    <source>
        <dbReference type="ARBA" id="ARBA00022989"/>
    </source>
</evidence>
<feature type="transmembrane region" description="Helical" evidence="18">
    <location>
        <begin position="105"/>
        <end position="127"/>
    </location>
</feature>
<evidence type="ECO:0000256" key="17">
    <source>
        <dbReference type="RuleBase" id="RU000688"/>
    </source>
</evidence>
<dbReference type="PRINTS" id="PR00237">
    <property type="entry name" value="GPCRRHODOPSN"/>
</dbReference>
<dbReference type="AlphaFoldDB" id="A0A3Q2XB01"/>
<organism evidence="20 21">
    <name type="scientific">Hippocampus comes</name>
    <name type="common">Tiger tail seahorse</name>
    <dbReference type="NCBI Taxonomy" id="109280"/>
    <lineage>
        <taxon>Eukaryota</taxon>
        <taxon>Metazoa</taxon>
        <taxon>Chordata</taxon>
        <taxon>Craniata</taxon>
        <taxon>Vertebrata</taxon>
        <taxon>Euteleostomi</taxon>
        <taxon>Actinopterygii</taxon>
        <taxon>Neopterygii</taxon>
        <taxon>Teleostei</taxon>
        <taxon>Neoteleostei</taxon>
        <taxon>Acanthomorphata</taxon>
        <taxon>Syngnathiaria</taxon>
        <taxon>Syngnathiformes</taxon>
        <taxon>Syngnathoidei</taxon>
        <taxon>Syngnathidae</taxon>
        <taxon>Hippocampus</taxon>
    </lineage>
</organism>
<keyword evidence="14" id="KW-0449">Lipoprotein</keyword>
<dbReference type="GO" id="GO:0060326">
    <property type="term" value="P:cell chemotaxis"/>
    <property type="evidence" value="ECO:0007669"/>
    <property type="project" value="TreeGrafter"/>
</dbReference>
<keyword evidence="3" id="KW-1003">Cell membrane</keyword>
<dbReference type="GO" id="GO:0019957">
    <property type="term" value="F:C-C chemokine binding"/>
    <property type="evidence" value="ECO:0007669"/>
    <property type="project" value="TreeGrafter"/>
</dbReference>
<evidence type="ECO:0000256" key="1">
    <source>
        <dbReference type="ARBA" id="ARBA00004651"/>
    </source>
</evidence>
<comment type="similarity">
    <text evidence="17">Belongs to the G-protein coupled receptor 1 family.</text>
</comment>
<comment type="subcellular location">
    <subcellularLocation>
        <location evidence="1">Cell membrane</location>
        <topology evidence="1">Multi-pass membrane protein</topology>
    </subcellularLocation>
</comment>
<feature type="transmembrane region" description="Helical" evidence="18">
    <location>
        <begin position="147"/>
        <end position="168"/>
    </location>
</feature>
<proteinExistence type="inferred from homology"/>
<keyword evidence="4" id="KW-0597">Phosphoprotein</keyword>
<dbReference type="InterPro" id="IPR017452">
    <property type="entry name" value="GPCR_Rhodpsn_7TM"/>
</dbReference>
<dbReference type="Pfam" id="PF00001">
    <property type="entry name" value="7tm_1"/>
    <property type="match status" value="1"/>
</dbReference>
<evidence type="ECO:0000256" key="15">
    <source>
        <dbReference type="ARBA" id="ARBA00025423"/>
    </source>
</evidence>
<evidence type="ECO:0000256" key="13">
    <source>
        <dbReference type="ARBA" id="ARBA00023224"/>
    </source>
</evidence>
<dbReference type="PANTHER" id="PTHR10489:SF957">
    <property type="entry name" value="B2 BRADYKININ RECEPTOR"/>
    <property type="match status" value="1"/>
</dbReference>
<feature type="transmembrane region" description="Helical" evidence="18">
    <location>
        <begin position="37"/>
        <end position="58"/>
    </location>
</feature>
<keyword evidence="7 17" id="KW-0297">G-protein coupled receptor</keyword>
<evidence type="ECO:0000256" key="16">
    <source>
        <dbReference type="ARBA" id="ARBA00025954"/>
    </source>
</evidence>
<accession>A0A3Q2XB01</accession>
<dbReference type="GO" id="GO:0019722">
    <property type="term" value="P:calcium-mediated signaling"/>
    <property type="evidence" value="ECO:0007669"/>
    <property type="project" value="TreeGrafter"/>
</dbReference>
<dbReference type="GO" id="GO:0009897">
    <property type="term" value="C:external side of plasma membrane"/>
    <property type="evidence" value="ECO:0007669"/>
    <property type="project" value="TreeGrafter"/>
</dbReference>
<evidence type="ECO:0000256" key="11">
    <source>
        <dbReference type="ARBA" id="ARBA00023170"/>
    </source>
</evidence>
<sequence>IPKYCVVSAAQWAENSSLSKSLTSLEFVTVRTIVPPYIITVSVLGLALNAFVLCVFFAHKDRLTVAEVYLGNLALADFALLCGLPFWAANILNSFDWPYGEALCKLVNCVMTVNLYTSVYTLVMISADRYLAIVRTMKARWLRRTRYAKVICVFLWIFGLSLSTPTMLHRKVMYFEEFQMTACMLDYSHGSSWKLANQVLLNVVGFVIPTLVIVSCSSSIVKALRQRKESVGLQDVNDTKATVLLYAVTLLFILCWGPYQVFTFLDTLCDIHVLDVTVWSHALDVGGQVSAYLGVLNSALNPVLYVLSGQYFRKKVSSIYRRALRSRRGSDITTYQRSVASTYIHRPEQIKPVVI</sequence>
<dbReference type="GO" id="GO:0006955">
    <property type="term" value="P:immune response"/>
    <property type="evidence" value="ECO:0007669"/>
    <property type="project" value="TreeGrafter"/>
</dbReference>
<feature type="transmembrane region" description="Helical" evidence="18">
    <location>
        <begin position="241"/>
        <end position="259"/>
    </location>
</feature>
<evidence type="ECO:0000256" key="5">
    <source>
        <dbReference type="ARBA" id="ARBA00022692"/>
    </source>
</evidence>
<evidence type="ECO:0000256" key="12">
    <source>
        <dbReference type="ARBA" id="ARBA00023180"/>
    </source>
</evidence>
<feature type="transmembrane region" description="Helical" evidence="18">
    <location>
        <begin position="199"/>
        <end position="221"/>
    </location>
</feature>
<dbReference type="PROSITE" id="PS00237">
    <property type="entry name" value="G_PROTEIN_RECEP_F1_1"/>
    <property type="match status" value="1"/>
</dbReference>
<dbReference type="InterPro" id="IPR000496">
    <property type="entry name" value="Brdyknn_rcpt"/>
</dbReference>
<dbReference type="Gene3D" id="1.20.1070.10">
    <property type="entry name" value="Rhodopsin 7-helix transmembrane proteins"/>
    <property type="match status" value="1"/>
</dbReference>
<keyword evidence="6 18" id="KW-1133">Transmembrane helix</keyword>
<comment type="function">
    <text evidence="15">Receptor for bradykinin. It is associated with G proteins that activate a phosphatidylinositol-calcium second messenger system.</text>
</comment>
<protein>
    <recommendedName>
        <fullName evidence="2">B2 bradykinin receptor</fullName>
    </recommendedName>
</protein>
<keyword evidence="21" id="KW-1185">Reference proteome</keyword>
<dbReference type="Ensembl" id="ENSHCOT00000013524.1">
    <property type="protein sequence ID" value="ENSHCOP00000000597.1"/>
    <property type="gene ID" value="ENSHCOG00000001431.1"/>
</dbReference>
<reference evidence="20" key="1">
    <citation type="submission" date="2025-08" db="UniProtKB">
        <authorList>
            <consortium name="Ensembl"/>
        </authorList>
    </citation>
    <scope>IDENTIFICATION</scope>
</reference>
<comment type="subunit">
    <text evidence="16">Forms a complex with PECAM1 and GNAQ. Interacts with PECAM1.</text>
</comment>
<dbReference type="Proteomes" id="UP000264820">
    <property type="component" value="Unplaced"/>
</dbReference>
<evidence type="ECO:0000256" key="2">
    <source>
        <dbReference type="ARBA" id="ARBA00013512"/>
    </source>
</evidence>
<keyword evidence="12" id="KW-0325">Glycoprotein</keyword>
<evidence type="ECO:0000256" key="3">
    <source>
        <dbReference type="ARBA" id="ARBA00022475"/>
    </source>
</evidence>
<keyword evidence="13 17" id="KW-0807">Transducer</keyword>
<dbReference type="GeneTree" id="ENSGT01130000278308"/>
<dbReference type="InterPro" id="IPR050119">
    <property type="entry name" value="CCR1-9-like"/>
</dbReference>
<evidence type="ECO:0000256" key="18">
    <source>
        <dbReference type="SAM" id="Phobius"/>
    </source>
</evidence>
<keyword evidence="10" id="KW-1015">Disulfide bond</keyword>
<evidence type="ECO:0000313" key="21">
    <source>
        <dbReference type="Proteomes" id="UP000264820"/>
    </source>
</evidence>
<dbReference type="STRING" id="109280.ENSHCOP00000000597"/>
<dbReference type="SUPFAM" id="SSF81321">
    <property type="entry name" value="Family A G protein-coupled receptor-like"/>
    <property type="match status" value="1"/>
</dbReference>
<dbReference type="InterPro" id="IPR000276">
    <property type="entry name" value="GPCR_Rhodpsn"/>
</dbReference>
<reference evidence="20" key="2">
    <citation type="submission" date="2025-09" db="UniProtKB">
        <authorList>
            <consortium name="Ensembl"/>
        </authorList>
    </citation>
    <scope>IDENTIFICATION</scope>
</reference>
<dbReference type="OMA" id="WAMYILN"/>
<dbReference type="PANTHER" id="PTHR10489">
    <property type="entry name" value="CELL ADHESION MOLECULE"/>
    <property type="match status" value="1"/>
</dbReference>
<dbReference type="FunFam" id="1.20.1070.10:FF:000201">
    <property type="entry name" value="Bradykinin receptor B2"/>
    <property type="match status" value="1"/>
</dbReference>
<feature type="domain" description="G-protein coupled receptors family 1 profile" evidence="19">
    <location>
        <begin position="48"/>
        <end position="305"/>
    </location>
</feature>
<keyword evidence="5 17" id="KW-0812">Transmembrane</keyword>
<name>A0A3Q2XB01_HIPCM</name>
<evidence type="ECO:0000313" key="20">
    <source>
        <dbReference type="Ensembl" id="ENSHCOP00000000597.1"/>
    </source>
</evidence>
<evidence type="ECO:0000259" key="19">
    <source>
        <dbReference type="PROSITE" id="PS50262"/>
    </source>
</evidence>
<evidence type="ECO:0000256" key="14">
    <source>
        <dbReference type="ARBA" id="ARBA00023288"/>
    </source>
</evidence>
<evidence type="ECO:0000256" key="9">
    <source>
        <dbReference type="ARBA" id="ARBA00023139"/>
    </source>
</evidence>
<dbReference type="GO" id="GO:0004947">
    <property type="term" value="F:bradykinin receptor activity"/>
    <property type="evidence" value="ECO:0007669"/>
    <property type="project" value="Ensembl"/>
</dbReference>
<keyword evidence="9" id="KW-0564">Palmitate</keyword>
<evidence type="ECO:0000256" key="7">
    <source>
        <dbReference type="ARBA" id="ARBA00023040"/>
    </source>
</evidence>
<dbReference type="PROSITE" id="PS50262">
    <property type="entry name" value="G_PROTEIN_RECEP_F1_2"/>
    <property type="match status" value="1"/>
</dbReference>
<evidence type="ECO:0000256" key="10">
    <source>
        <dbReference type="ARBA" id="ARBA00023157"/>
    </source>
</evidence>